<keyword evidence="2" id="KW-0472">Membrane</keyword>
<name>A0ABR2EAG0_9ROSI</name>
<dbReference type="EMBL" id="JBBPBM010000018">
    <property type="protein sequence ID" value="KAK8555211.1"/>
    <property type="molecule type" value="Genomic_DNA"/>
</dbReference>
<sequence length="155" mass="17458">MILTRNFIREEEKSKGIDPLQELAHLKAEVKTAFLHQDLALKKVEDFTSDVVSRNLSSVFSFRDPHLNRLVYAQPASPQESEPIMRVKSQCAPSQNRKMNKKNDQEGASSIRCLVAGVVHNQRGAATFALAAFPYVTLIVLCHLFFIYDVVVART</sequence>
<protein>
    <submittedName>
        <fullName evidence="3">Uncharacterized protein</fullName>
    </submittedName>
</protein>
<reference evidence="3 4" key="1">
    <citation type="journal article" date="2024" name="G3 (Bethesda)">
        <title>Genome assembly of Hibiscus sabdariffa L. provides insights into metabolisms of medicinal natural products.</title>
        <authorList>
            <person name="Kim T."/>
        </authorList>
    </citation>
    <scope>NUCLEOTIDE SEQUENCE [LARGE SCALE GENOMIC DNA]</scope>
    <source>
        <strain evidence="3">TK-2024</strain>
        <tissue evidence="3">Old leaves</tissue>
    </source>
</reference>
<proteinExistence type="predicted"/>
<feature type="transmembrane region" description="Helical" evidence="2">
    <location>
        <begin position="128"/>
        <end position="148"/>
    </location>
</feature>
<gene>
    <name evidence="3" type="ORF">V6N12_009361</name>
</gene>
<evidence type="ECO:0000256" key="2">
    <source>
        <dbReference type="SAM" id="Phobius"/>
    </source>
</evidence>
<feature type="region of interest" description="Disordered" evidence="1">
    <location>
        <begin position="83"/>
        <end position="104"/>
    </location>
</feature>
<evidence type="ECO:0000256" key="1">
    <source>
        <dbReference type="SAM" id="MobiDB-lite"/>
    </source>
</evidence>
<comment type="caution">
    <text evidence="3">The sequence shown here is derived from an EMBL/GenBank/DDBJ whole genome shotgun (WGS) entry which is preliminary data.</text>
</comment>
<evidence type="ECO:0000313" key="4">
    <source>
        <dbReference type="Proteomes" id="UP001472677"/>
    </source>
</evidence>
<accession>A0ABR2EAG0</accession>
<organism evidence="3 4">
    <name type="scientific">Hibiscus sabdariffa</name>
    <name type="common">roselle</name>
    <dbReference type="NCBI Taxonomy" id="183260"/>
    <lineage>
        <taxon>Eukaryota</taxon>
        <taxon>Viridiplantae</taxon>
        <taxon>Streptophyta</taxon>
        <taxon>Embryophyta</taxon>
        <taxon>Tracheophyta</taxon>
        <taxon>Spermatophyta</taxon>
        <taxon>Magnoliopsida</taxon>
        <taxon>eudicotyledons</taxon>
        <taxon>Gunneridae</taxon>
        <taxon>Pentapetalae</taxon>
        <taxon>rosids</taxon>
        <taxon>malvids</taxon>
        <taxon>Malvales</taxon>
        <taxon>Malvaceae</taxon>
        <taxon>Malvoideae</taxon>
        <taxon>Hibiscus</taxon>
    </lineage>
</organism>
<keyword evidence="2" id="KW-0812">Transmembrane</keyword>
<keyword evidence="2" id="KW-1133">Transmembrane helix</keyword>
<keyword evidence="4" id="KW-1185">Reference proteome</keyword>
<dbReference type="Proteomes" id="UP001472677">
    <property type="component" value="Unassembled WGS sequence"/>
</dbReference>
<evidence type="ECO:0000313" key="3">
    <source>
        <dbReference type="EMBL" id="KAK8555211.1"/>
    </source>
</evidence>